<dbReference type="PROSITE" id="PS50956">
    <property type="entry name" value="HTH_ASNC_2"/>
    <property type="match status" value="1"/>
</dbReference>
<name>A0A100W5T2_9MYCO</name>
<dbReference type="SMART" id="SM00344">
    <property type="entry name" value="HTH_ASNC"/>
    <property type="match status" value="2"/>
</dbReference>
<evidence type="ECO:0000256" key="3">
    <source>
        <dbReference type="ARBA" id="ARBA00023163"/>
    </source>
</evidence>
<dbReference type="InterPro" id="IPR036390">
    <property type="entry name" value="WH_DNA-bd_sf"/>
</dbReference>
<dbReference type="Pfam" id="PF13404">
    <property type="entry name" value="HTH_AsnC-type"/>
    <property type="match status" value="2"/>
</dbReference>
<gene>
    <name evidence="5" type="ORF">RMCB_6235</name>
</gene>
<protein>
    <submittedName>
        <fullName evidence="5">AsnC family transcriptional regulator</fullName>
    </submittedName>
</protein>
<dbReference type="InterPro" id="IPR011008">
    <property type="entry name" value="Dimeric_a/b-barrel"/>
</dbReference>
<dbReference type="Gene3D" id="1.10.10.10">
    <property type="entry name" value="Winged helix-like DNA-binding domain superfamily/Winged helix DNA-binding domain"/>
    <property type="match status" value="2"/>
</dbReference>
<dbReference type="SUPFAM" id="SSF46785">
    <property type="entry name" value="Winged helix' DNA-binding domain"/>
    <property type="match status" value="2"/>
</dbReference>
<evidence type="ECO:0000256" key="1">
    <source>
        <dbReference type="ARBA" id="ARBA00023015"/>
    </source>
</evidence>
<dbReference type="PANTHER" id="PTHR30154:SF34">
    <property type="entry name" value="TRANSCRIPTIONAL REGULATOR AZLB"/>
    <property type="match status" value="1"/>
</dbReference>
<keyword evidence="6" id="KW-1185">Reference proteome</keyword>
<organism evidence="5 6">
    <name type="scientific">Mycolicibacterium brisbanense</name>
    <dbReference type="NCBI Taxonomy" id="146020"/>
    <lineage>
        <taxon>Bacteria</taxon>
        <taxon>Bacillati</taxon>
        <taxon>Actinomycetota</taxon>
        <taxon>Actinomycetes</taxon>
        <taxon>Mycobacteriales</taxon>
        <taxon>Mycobacteriaceae</taxon>
        <taxon>Mycolicibacterium</taxon>
    </lineage>
</organism>
<dbReference type="InterPro" id="IPR036388">
    <property type="entry name" value="WH-like_DNA-bd_sf"/>
</dbReference>
<dbReference type="Gene3D" id="3.30.70.920">
    <property type="match status" value="1"/>
</dbReference>
<dbReference type="STRING" id="146020.RMCB_6235"/>
<feature type="domain" description="HTH asnC-type" evidence="4">
    <location>
        <begin position="1"/>
        <end position="61"/>
    </location>
</feature>
<sequence length="326" mass="35112">MDALDGGILHALQIAPRASFRRIAEIVGAGEQTVARRYRALCRDGVLRVVGVVNPRVYGECQWMVRIHAKPDDLPRLADALVRRPEVTHANVLSGGTELVCVVRAPIGDSGDGLLQRLPRTSAVLDMRVDLVLNVFGSPTGAQWTGHGHPLDADRIAALETPVRAQPDRPVAPTAADQPLLDALAADGRISDSALAALTGWSPARVKRRLAALQASDTVAYDVDVLPERLGFTLNAMIWISTMPRHLESVAAQLVRHDEVASVAAVSGPANLMVVVICRDTAHLYRYVAEQLATVDGIQTYEVSIRSKRVKQVGSLISHGRLVRAG</sequence>
<evidence type="ECO:0000256" key="2">
    <source>
        <dbReference type="ARBA" id="ARBA00023125"/>
    </source>
</evidence>
<dbReference type="SUPFAM" id="SSF54909">
    <property type="entry name" value="Dimeric alpha+beta barrel"/>
    <property type="match status" value="1"/>
</dbReference>
<keyword evidence="1" id="KW-0805">Transcription regulation</keyword>
<dbReference type="Proteomes" id="UP000069620">
    <property type="component" value="Unassembled WGS sequence"/>
</dbReference>
<dbReference type="InterPro" id="IPR000485">
    <property type="entry name" value="AsnC-type_HTH_dom"/>
</dbReference>
<dbReference type="PANTHER" id="PTHR30154">
    <property type="entry name" value="LEUCINE-RESPONSIVE REGULATORY PROTEIN"/>
    <property type="match status" value="1"/>
</dbReference>
<keyword evidence="2" id="KW-0238">DNA-binding</keyword>
<proteinExistence type="predicted"/>
<dbReference type="OrthoDB" id="3453230at2"/>
<dbReference type="RefSeq" id="WP_062831839.1">
    <property type="nucleotide sequence ID" value="NZ_BCSX01000053.1"/>
</dbReference>
<dbReference type="Pfam" id="PF01037">
    <property type="entry name" value="AsnC_trans_reg"/>
    <property type="match status" value="1"/>
</dbReference>
<dbReference type="GO" id="GO:0005829">
    <property type="term" value="C:cytosol"/>
    <property type="evidence" value="ECO:0007669"/>
    <property type="project" value="TreeGrafter"/>
</dbReference>
<evidence type="ECO:0000313" key="5">
    <source>
        <dbReference type="EMBL" id="GAS92139.1"/>
    </source>
</evidence>
<evidence type="ECO:0000313" key="6">
    <source>
        <dbReference type="Proteomes" id="UP000069620"/>
    </source>
</evidence>
<dbReference type="InterPro" id="IPR019887">
    <property type="entry name" value="Tscrpt_reg_AsnC/Lrp_C"/>
</dbReference>
<dbReference type="AlphaFoldDB" id="A0A100W5T2"/>
<reference evidence="6" key="2">
    <citation type="submission" date="2016-02" db="EMBL/GenBank/DDBJ databases">
        <title>Draft genome sequence of five rapidly growing Mycobacterium species.</title>
        <authorList>
            <person name="Katahira K."/>
            <person name="Gotou Y."/>
            <person name="Iida K."/>
            <person name="Ogura Y."/>
            <person name="Hayashi T."/>
        </authorList>
    </citation>
    <scope>NUCLEOTIDE SEQUENCE [LARGE SCALE GENOMIC DNA]</scope>
    <source>
        <strain evidence="6">JCM15654</strain>
    </source>
</reference>
<reference evidence="6" key="1">
    <citation type="journal article" date="2016" name="Genome Announc.">
        <title>Draft Genome Sequences of Five Rapidly Growing Mycobacterium Species, M. thermoresistibile, M. fortuitum subsp. acetamidolyticum, M. canariasense, M. brisbanense, and M. novocastrense.</title>
        <authorList>
            <person name="Katahira K."/>
            <person name="Ogura Y."/>
            <person name="Gotoh Y."/>
            <person name="Hayashi T."/>
        </authorList>
    </citation>
    <scope>NUCLEOTIDE SEQUENCE [LARGE SCALE GENOMIC DNA]</scope>
    <source>
        <strain evidence="6">JCM15654</strain>
    </source>
</reference>
<dbReference type="EMBL" id="BCSX01000053">
    <property type="protein sequence ID" value="GAS92139.1"/>
    <property type="molecule type" value="Genomic_DNA"/>
</dbReference>
<dbReference type="GO" id="GO:0043200">
    <property type="term" value="P:response to amino acid"/>
    <property type="evidence" value="ECO:0007669"/>
    <property type="project" value="TreeGrafter"/>
</dbReference>
<evidence type="ECO:0000259" key="4">
    <source>
        <dbReference type="PROSITE" id="PS50956"/>
    </source>
</evidence>
<accession>A0A100W5T2</accession>
<comment type="caution">
    <text evidence="5">The sequence shown here is derived from an EMBL/GenBank/DDBJ whole genome shotgun (WGS) entry which is preliminary data.</text>
</comment>
<keyword evidence="3" id="KW-0804">Transcription</keyword>
<dbReference type="GO" id="GO:0043565">
    <property type="term" value="F:sequence-specific DNA binding"/>
    <property type="evidence" value="ECO:0007669"/>
    <property type="project" value="InterPro"/>
</dbReference>
<dbReference type="InterPro" id="IPR019888">
    <property type="entry name" value="Tscrpt_reg_AsnC-like"/>
</dbReference>